<dbReference type="Gene3D" id="3.60.10.10">
    <property type="entry name" value="Endonuclease/exonuclease/phosphatase"/>
    <property type="match status" value="1"/>
</dbReference>
<dbReference type="STRING" id="70667.A0A183STE8"/>
<accession>A0A183STE8</accession>
<proteinExistence type="predicted"/>
<protein>
    <submittedName>
        <fullName evidence="3">Endo/exonuclease/phosphatase domain-containing protein</fullName>
    </submittedName>
</protein>
<organism evidence="3">
    <name type="scientific">Schistocephalus solidus</name>
    <name type="common">Tapeworm</name>
    <dbReference type="NCBI Taxonomy" id="70667"/>
    <lineage>
        <taxon>Eukaryota</taxon>
        <taxon>Metazoa</taxon>
        <taxon>Spiralia</taxon>
        <taxon>Lophotrochozoa</taxon>
        <taxon>Platyhelminthes</taxon>
        <taxon>Cestoda</taxon>
        <taxon>Eucestoda</taxon>
        <taxon>Diphyllobothriidea</taxon>
        <taxon>Diphyllobothriidae</taxon>
        <taxon>Schistocephalus</taxon>
    </lineage>
</organism>
<dbReference type="SUPFAM" id="SSF56219">
    <property type="entry name" value="DNase I-like"/>
    <property type="match status" value="1"/>
</dbReference>
<dbReference type="Proteomes" id="UP000275846">
    <property type="component" value="Unassembled WGS sequence"/>
</dbReference>
<dbReference type="EMBL" id="UYSU01034168">
    <property type="protein sequence ID" value="VDL93881.1"/>
    <property type="molecule type" value="Genomic_DNA"/>
</dbReference>
<keyword evidence="2" id="KW-1185">Reference proteome</keyword>
<evidence type="ECO:0000313" key="3">
    <source>
        <dbReference type="WBParaSite" id="SSLN_0000777801-mRNA-1"/>
    </source>
</evidence>
<gene>
    <name evidence="1" type="ORF">SSLN_LOCUS7496</name>
</gene>
<dbReference type="InterPro" id="IPR036691">
    <property type="entry name" value="Endo/exonu/phosph_ase_sf"/>
</dbReference>
<dbReference type="OrthoDB" id="10030815at2759"/>
<reference evidence="3" key="1">
    <citation type="submission" date="2016-06" db="UniProtKB">
        <authorList>
            <consortium name="WormBaseParasite"/>
        </authorList>
    </citation>
    <scope>IDENTIFICATION</scope>
</reference>
<reference evidence="1 2" key="2">
    <citation type="submission" date="2018-11" db="EMBL/GenBank/DDBJ databases">
        <authorList>
            <consortium name="Pathogen Informatics"/>
        </authorList>
    </citation>
    <scope>NUCLEOTIDE SEQUENCE [LARGE SCALE GENOMIC DNA]</scope>
    <source>
        <strain evidence="1 2">NST_G2</strain>
    </source>
</reference>
<dbReference type="WBParaSite" id="SSLN_0000777801-mRNA-1">
    <property type="protein sequence ID" value="SSLN_0000777801-mRNA-1"/>
    <property type="gene ID" value="SSLN_0000777801"/>
</dbReference>
<evidence type="ECO:0000313" key="1">
    <source>
        <dbReference type="EMBL" id="VDL93881.1"/>
    </source>
</evidence>
<name>A0A183STE8_SCHSO</name>
<evidence type="ECO:0000313" key="2">
    <source>
        <dbReference type="Proteomes" id="UP000275846"/>
    </source>
</evidence>
<sequence>MLMSPLPSGTISWDVCPVCRWVSVIANEPPPASSGRQVHPIISTYVPPRMSSDAAQDEFFEDLHALFGTVPKADKLIVLGDFNARVGTDHAAWQGVLGPYGPGSRNDNGLLLLRTSHHLHFSYEQANRLSNLPVADADISMENRQCQMRDTIQSTALDVLGHVDETGKHLGMRLHETQLAINRKDKLSLGYGHAKQLNPD</sequence>
<dbReference type="AlphaFoldDB" id="A0A183STE8"/>